<protein>
    <submittedName>
        <fullName evidence="3">Uncharacterized protein</fullName>
    </submittedName>
</protein>
<dbReference type="Proteomes" id="UP000767446">
    <property type="component" value="Unassembled WGS sequence"/>
</dbReference>
<feature type="transmembrane region" description="Helical" evidence="2">
    <location>
        <begin position="51"/>
        <end position="70"/>
    </location>
</feature>
<feature type="region of interest" description="Disordered" evidence="1">
    <location>
        <begin position="1"/>
        <end position="33"/>
    </location>
</feature>
<evidence type="ECO:0000313" key="4">
    <source>
        <dbReference type="Proteomes" id="UP000767446"/>
    </source>
</evidence>
<accession>A0A941GNB8</accession>
<proteinExistence type="predicted"/>
<evidence type="ECO:0000313" key="3">
    <source>
        <dbReference type="EMBL" id="MBR8827304.1"/>
    </source>
</evidence>
<evidence type="ECO:0000256" key="1">
    <source>
        <dbReference type="SAM" id="MobiDB-lite"/>
    </source>
</evidence>
<dbReference type="AlphaFoldDB" id="A0A941GNB8"/>
<name>A0A941GNB8_9CHRO</name>
<reference evidence="3" key="1">
    <citation type="submission" date="2021-02" db="EMBL/GenBank/DDBJ databases">
        <title>Metagenome analyses of Stigonema ocellatum DSM 106950, Chlorogloea purpurea SAG 13.99 and Gomphosphaeria aponina DSM 107014.</title>
        <authorList>
            <person name="Marter P."/>
            <person name="Huang S."/>
        </authorList>
    </citation>
    <scope>NUCLEOTIDE SEQUENCE</scope>
    <source>
        <strain evidence="3">JP213</strain>
    </source>
</reference>
<keyword evidence="2" id="KW-0472">Membrane</keyword>
<dbReference type="EMBL" id="JADQBC010000026">
    <property type="protein sequence ID" value="MBR8827304.1"/>
    <property type="molecule type" value="Genomic_DNA"/>
</dbReference>
<keyword evidence="2" id="KW-0812">Transmembrane</keyword>
<feature type="compositionally biased region" description="Basic and acidic residues" evidence="1">
    <location>
        <begin position="14"/>
        <end position="25"/>
    </location>
</feature>
<sequence>MAKKNSAPKPSTGRRIETPSVKKEAPSVTRGRGKISDYDYTKYINWTPKRIIIATAMVSIPYVIAVIGTYMAGVKIVTALLISMLLFALGTYYLLRWIDKNL</sequence>
<evidence type="ECO:0000256" key="2">
    <source>
        <dbReference type="SAM" id="Phobius"/>
    </source>
</evidence>
<comment type="caution">
    <text evidence="3">The sequence shown here is derived from an EMBL/GenBank/DDBJ whole genome shotgun (WGS) entry which is preliminary data.</text>
</comment>
<keyword evidence="2" id="KW-1133">Transmembrane helix</keyword>
<organism evidence="3 4">
    <name type="scientific">Gomphosphaeria aponina SAG 52.96 = DSM 107014</name>
    <dbReference type="NCBI Taxonomy" id="1521640"/>
    <lineage>
        <taxon>Bacteria</taxon>
        <taxon>Bacillati</taxon>
        <taxon>Cyanobacteriota</taxon>
        <taxon>Cyanophyceae</taxon>
        <taxon>Oscillatoriophycideae</taxon>
        <taxon>Chroococcales</taxon>
        <taxon>Gomphosphaeriaceae</taxon>
        <taxon>Gomphosphaeria</taxon>
    </lineage>
</organism>
<gene>
    <name evidence="3" type="ORF">DSM107014_05260</name>
</gene>
<feature type="transmembrane region" description="Helical" evidence="2">
    <location>
        <begin position="76"/>
        <end position="95"/>
    </location>
</feature>